<protein>
    <recommendedName>
        <fullName evidence="3">NTF2 fold immunity protein domain-containing protein</fullName>
    </recommendedName>
</protein>
<dbReference type="RefSeq" id="WP_277576915.1">
    <property type="nucleotide sequence ID" value="NZ_JANRMI010000001.1"/>
</dbReference>
<reference evidence="1" key="1">
    <citation type="submission" date="2022-08" db="EMBL/GenBank/DDBJ databases">
        <title>Novel Bdellovibrio Species Isolated from Svalbard: Designation Bdellovibrio svalbardensis.</title>
        <authorList>
            <person name="Mitchell R.J."/>
            <person name="Choi S.Y."/>
        </authorList>
    </citation>
    <scope>NUCLEOTIDE SEQUENCE</scope>
    <source>
        <strain evidence="1">PAP01</strain>
    </source>
</reference>
<dbReference type="Proteomes" id="UP001152321">
    <property type="component" value="Unassembled WGS sequence"/>
</dbReference>
<evidence type="ECO:0000313" key="2">
    <source>
        <dbReference type="Proteomes" id="UP001152321"/>
    </source>
</evidence>
<keyword evidence="2" id="KW-1185">Reference proteome</keyword>
<name>A0ABT6DF25_9BACT</name>
<evidence type="ECO:0008006" key="3">
    <source>
        <dbReference type="Google" id="ProtNLM"/>
    </source>
</evidence>
<proteinExistence type="predicted"/>
<sequence>MDPWSIQQAQKSLEQLEQCQGLRCVYDFFAKDLSKNSREEIYIFIKDNGPAKVSKACEAKEKPRRMTANEICFSVTLKKLGDVQILWRNEEGQWKLSNASKRKASD</sequence>
<comment type="caution">
    <text evidence="1">The sequence shown here is derived from an EMBL/GenBank/DDBJ whole genome shotgun (WGS) entry which is preliminary data.</text>
</comment>
<accession>A0ABT6DF25</accession>
<organism evidence="1 2">
    <name type="scientific">Bdellovibrio svalbardensis</name>
    <dbReference type="NCBI Taxonomy" id="2972972"/>
    <lineage>
        <taxon>Bacteria</taxon>
        <taxon>Pseudomonadati</taxon>
        <taxon>Bdellovibrionota</taxon>
        <taxon>Bdellovibrionia</taxon>
        <taxon>Bdellovibrionales</taxon>
        <taxon>Pseudobdellovibrionaceae</taxon>
        <taxon>Bdellovibrio</taxon>
    </lineage>
</organism>
<evidence type="ECO:0000313" key="1">
    <source>
        <dbReference type="EMBL" id="MDG0815440.1"/>
    </source>
</evidence>
<gene>
    <name evidence="1" type="ORF">NWE73_03635</name>
</gene>
<dbReference type="EMBL" id="JANRMI010000001">
    <property type="protein sequence ID" value="MDG0815440.1"/>
    <property type="molecule type" value="Genomic_DNA"/>
</dbReference>